<dbReference type="SUPFAM" id="SSF53098">
    <property type="entry name" value="Ribonuclease H-like"/>
    <property type="match status" value="1"/>
</dbReference>
<organism evidence="1 2">
    <name type="scientific">Macrosiphum euphorbiae</name>
    <name type="common">potato aphid</name>
    <dbReference type="NCBI Taxonomy" id="13131"/>
    <lineage>
        <taxon>Eukaryota</taxon>
        <taxon>Metazoa</taxon>
        <taxon>Ecdysozoa</taxon>
        <taxon>Arthropoda</taxon>
        <taxon>Hexapoda</taxon>
        <taxon>Insecta</taxon>
        <taxon>Pterygota</taxon>
        <taxon>Neoptera</taxon>
        <taxon>Paraneoptera</taxon>
        <taxon>Hemiptera</taxon>
        <taxon>Sternorrhyncha</taxon>
        <taxon>Aphidomorpha</taxon>
        <taxon>Aphidoidea</taxon>
        <taxon>Aphididae</taxon>
        <taxon>Macrosiphini</taxon>
        <taxon>Macrosiphum</taxon>
    </lineage>
</organism>
<evidence type="ECO:0000313" key="1">
    <source>
        <dbReference type="EMBL" id="CAI6366604.1"/>
    </source>
</evidence>
<dbReference type="InterPro" id="IPR012337">
    <property type="entry name" value="RNaseH-like_sf"/>
</dbReference>
<sequence length="182" mass="20609">MYNETEAEDEDLVEKDNITFEPKLTGEILGEIILNMLISFSLNLTNCVGIGTDGCSVMVSTVRGAVTKIQSHAPNAIHCPCANHALNLAISMSSSIQTIKNCVGLMMEVISFFNLSFKRNFVLKTILNGNPRFISLCETRWVERHDSVMLFKSSLPYIVKALTFISNWQEYIEYFLYQVFYV</sequence>
<evidence type="ECO:0000313" key="2">
    <source>
        <dbReference type="Proteomes" id="UP001160148"/>
    </source>
</evidence>
<accession>A0AAV0XDD5</accession>
<dbReference type="Proteomes" id="UP001160148">
    <property type="component" value="Unassembled WGS sequence"/>
</dbReference>
<protein>
    <submittedName>
        <fullName evidence="1">Uncharacterized protein</fullName>
    </submittedName>
</protein>
<gene>
    <name evidence="1" type="ORF">MEUPH1_LOCUS21172</name>
</gene>
<dbReference type="EMBL" id="CARXXK010000004">
    <property type="protein sequence ID" value="CAI6366604.1"/>
    <property type="molecule type" value="Genomic_DNA"/>
</dbReference>
<dbReference type="PANTHER" id="PTHR46289:SF14">
    <property type="entry name" value="DUF4371 DOMAIN-CONTAINING PROTEIN"/>
    <property type="match status" value="1"/>
</dbReference>
<name>A0AAV0XDD5_9HEMI</name>
<dbReference type="AlphaFoldDB" id="A0AAV0XDD5"/>
<dbReference type="InterPro" id="IPR052958">
    <property type="entry name" value="IFN-induced_PKR_regulator"/>
</dbReference>
<proteinExistence type="predicted"/>
<reference evidence="1 2" key="1">
    <citation type="submission" date="2023-01" db="EMBL/GenBank/DDBJ databases">
        <authorList>
            <person name="Whitehead M."/>
        </authorList>
    </citation>
    <scope>NUCLEOTIDE SEQUENCE [LARGE SCALE GENOMIC DNA]</scope>
</reference>
<keyword evidence="2" id="KW-1185">Reference proteome</keyword>
<comment type="caution">
    <text evidence="1">The sequence shown here is derived from an EMBL/GenBank/DDBJ whole genome shotgun (WGS) entry which is preliminary data.</text>
</comment>
<dbReference type="PANTHER" id="PTHR46289">
    <property type="entry name" value="52 KDA REPRESSOR OF THE INHIBITOR OF THE PROTEIN KINASE-LIKE PROTEIN-RELATED"/>
    <property type="match status" value="1"/>
</dbReference>